<comment type="caution">
    <text evidence="1">The sequence shown here is derived from an EMBL/GenBank/DDBJ whole genome shotgun (WGS) entry which is preliminary data.</text>
</comment>
<organism evidence="1 2">
    <name type="scientific">Fluctibacter halophilus</name>
    <dbReference type="NCBI Taxonomy" id="226011"/>
    <lineage>
        <taxon>Bacteria</taxon>
        <taxon>Pseudomonadati</taxon>
        <taxon>Pseudomonadota</taxon>
        <taxon>Gammaproteobacteria</taxon>
        <taxon>Alteromonadales</taxon>
        <taxon>Alteromonadaceae</taxon>
        <taxon>Fluctibacter</taxon>
    </lineage>
</organism>
<reference evidence="1 2" key="1">
    <citation type="submission" date="2021-10" db="EMBL/GenBank/DDBJ databases">
        <title>Draft genome of Aestuariibacter halophilus JC2043.</title>
        <authorList>
            <person name="Emsley S.A."/>
            <person name="Pfannmuller K.M."/>
            <person name="Ushijima B."/>
            <person name="Saw J.H."/>
            <person name="Videau P."/>
        </authorList>
    </citation>
    <scope>NUCLEOTIDE SEQUENCE [LARGE SCALE GENOMIC DNA]</scope>
    <source>
        <strain evidence="1 2">JC2043</strain>
    </source>
</reference>
<evidence type="ECO:0000313" key="1">
    <source>
        <dbReference type="EMBL" id="MCC2618132.1"/>
    </source>
</evidence>
<sequence length="77" mass="8523">MDKGLVQLLTNNAIIASLMRIVYALHRANFDSESTTYKSLPDKATGCYTSSPNPAKIVAVFENFLQFAGARLRPRFA</sequence>
<name>A0ABS8GC70_9ALTE</name>
<protein>
    <submittedName>
        <fullName evidence="1">Uncharacterized protein</fullName>
    </submittedName>
</protein>
<dbReference type="EMBL" id="JAJEWP010000007">
    <property type="protein sequence ID" value="MCC2618132.1"/>
    <property type="molecule type" value="Genomic_DNA"/>
</dbReference>
<dbReference type="Proteomes" id="UP001520878">
    <property type="component" value="Unassembled WGS sequence"/>
</dbReference>
<dbReference type="RefSeq" id="WP_229162718.1">
    <property type="nucleotide sequence ID" value="NZ_JAJEWP010000007.1"/>
</dbReference>
<gene>
    <name evidence="1" type="ORF">LJ739_17890</name>
</gene>
<accession>A0ABS8GC70</accession>
<evidence type="ECO:0000313" key="2">
    <source>
        <dbReference type="Proteomes" id="UP001520878"/>
    </source>
</evidence>
<keyword evidence="2" id="KW-1185">Reference proteome</keyword>
<proteinExistence type="predicted"/>